<evidence type="ECO:0000313" key="2">
    <source>
        <dbReference type="EMBL" id="MFB2875301.1"/>
    </source>
</evidence>
<gene>
    <name evidence="2" type="ORF">ACE1CC_00250</name>
</gene>
<protein>
    <submittedName>
        <fullName evidence="2">Aldo/keto reductase</fullName>
    </submittedName>
</protein>
<proteinExistence type="predicted"/>
<dbReference type="EMBL" id="JBHFNQ010000003">
    <property type="protein sequence ID" value="MFB2875301.1"/>
    <property type="molecule type" value="Genomic_DNA"/>
</dbReference>
<dbReference type="Proteomes" id="UP001576774">
    <property type="component" value="Unassembled WGS sequence"/>
</dbReference>
<dbReference type="SUPFAM" id="SSF51430">
    <property type="entry name" value="NAD(P)-linked oxidoreductase"/>
    <property type="match status" value="1"/>
</dbReference>
<dbReference type="CDD" id="cd19138">
    <property type="entry name" value="AKR_YeaE"/>
    <property type="match status" value="1"/>
</dbReference>
<dbReference type="InterPro" id="IPR036812">
    <property type="entry name" value="NAD(P)_OxRdtase_dom_sf"/>
</dbReference>
<dbReference type="Pfam" id="PF00248">
    <property type="entry name" value="Aldo_ket_red"/>
    <property type="match status" value="1"/>
</dbReference>
<sequence length="281" mass="31403">METVMRNLELPSGQLIPVLGMGTWQMGESTKNRQSEIDALRHGLDLGLSLIDTAEMYGEGGAEEVISQVITNRRASVFLVSKVYPHNASKQGAIAACERSLKRLKTDYLDLYLLHWRGSIPLAETLEAFQTLQQAGKIRSYGVSNFDVEDMKEASQLKGGKEIVTNQVLYNLARRGIEWNLLPWCRERSIPIMAYSPIEQGRLLNNQTLNAIAQQRQVTAAQIALAWVLHQENVIVIPKSSRIDHIEQNCAALDLKLSAEELNALDTAFPRPSKPVPLEML</sequence>
<dbReference type="PIRSF" id="PIRSF000097">
    <property type="entry name" value="AKR"/>
    <property type="match status" value="1"/>
</dbReference>
<dbReference type="InterPro" id="IPR023210">
    <property type="entry name" value="NADP_OxRdtase_dom"/>
</dbReference>
<comment type="caution">
    <text evidence="2">The sequence shown here is derived from an EMBL/GenBank/DDBJ whole genome shotgun (WGS) entry which is preliminary data.</text>
</comment>
<accession>A0ABV4WYD3</accession>
<reference evidence="2 3" key="1">
    <citation type="submission" date="2024-09" db="EMBL/GenBank/DDBJ databases">
        <title>Floridaenema gen nov. (Aerosakkonemataceae, Aerosakkonematales ord. nov., Cyanobacteria) from benthic tropical and subtropical fresh waters, with the description of four new species.</title>
        <authorList>
            <person name="Moretto J.A."/>
            <person name="Berthold D.E."/>
            <person name="Lefler F.W."/>
            <person name="Huang I.-S."/>
            <person name="Laughinghouse H. IV."/>
        </authorList>
    </citation>
    <scope>NUCLEOTIDE SEQUENCE [LARGE SCALE GENOMIC DNA]</scope>
    <source>
        <strain evidence="2 3">BLCC-F46</strain>
    </source>
</reference>
<organism evidence="2 3">
    <name type="scientific">Floridaenema aerugineum BLCC-F46</name>
    <dbReference type="NCBI Taxonomy" id="3153654"/>
    <lineage>
        <taxon>Bacteria</taxon>
        <taxon>Bacillati</taxon>
        <taxon>Cyanobacteriota</taxon>
        <taxon>Cyanophyceae</taxon>
        <taxon>Oscillatoriophycideae</taxon>
        <taxon>Aerosakkonematales</taxon>
        <taxon>Aerosakkonemataceae</taxon>
        <taxon>Floridanema</taxon>
        <taxon>Floridanema aerugineum</taxon>
    </lineage>
</organism>
<evidence type="ECO:0000313" key="3">
    <source>
        <dbReference type="Proteomes" id="UP001576774"/>
    </source>
</evidence>
<keyword evidence="3" id="KW-1185">Reference proteome</keyword>
<feature type="domain" description="NADP-dependent oxidoreductase" evidence="1">
    <location>
        <begin position="19"/>
        <end position="267"/>
    </location>
</feature>
<dbReference type="Gene3D" id="3.20.20.100">
    <property type="entry name" value="NADP-dependent oxidoreductase domain"/>
    <property type="match status" value="1"/>
</dbReference>
<dbReference type="InterPro" id="IPR020471">
    <property type="entry name" value="AKR"/>
</dbReference>
<name>A0ABV4WYD3_9CYAN</name>
<dbReference type="PANTHER" id="PTHR43638:SF3">
    <property type="entry name" value="ALDEHYDE REDUCTASE"/>
    <property type="match status" value="1"/>
</dbReference>
<dbReference type="PRINTS" id="PR00069">
    <property type="entry name" value="ALDKETRDTASE"/>
</dbReference>
<dbReference type="PANTHER" id="PTHR43638">
    <property type="entry name" value="OXIDOREDUCTASE, ALDO/KETO REDUCTASE FAMILY PROTEIN"/>
    <property type="match status" value="1"/>
</dbReference>
<dbReference type="RefSeq" id="WP_413268468.1">
    <property type="nucleotide sequence ID" value="NZ_JBHFNQ010000003.1"/>
</dbReference>
<evidence type="ECO:0000259" key="1">
    <source>
        <dbReference type="Pfam" id="PF00248"/>
    </source>
</evidence>